<keyword evidence="3" id="KW-1185">Reference proteome</keyword>
<reference evidence="2 3" key="1">
    <citation type="submission" date="2021-06" db="EMBL/GenBank/DDBJ databases">
        <title>Caerostris extrusa draft genome.</title>
        <authorList>
            <person name="Kono N."/>
            <person name="Arakawa K."/>
        </authorList>
    </citation>
    <scope>NUCLEOTIDE SEQUENCE [LARGE SCALE GENOMIC DNA]</scope>
</reference>
<feature type="compositionally biased region" description="Polar residues" evidence="1">
    <location>
        <begin position="390"/>
        <end position="406"/>
    </location>
</feature>
<dbReference type="Proteomes" id="UP001054945">
    <property type="component" value="Unassembled WGS sequence"/>
</dbReference>
<evidence type="ECO:0000313" key="2">
    <source>
        <dbReference type="EMBL" id="GIY53128.1"/>
    </source>
</evidence>
<feature type="compositionally biased region" description="Polar residues" evidence="1">
    <location>
        <begin position="155"/>
        <end position="174"/>
    </location>
</feature>
<protein>
    <submittedName>
        <fullName evidence="2">Uncharacterized protein</fullName>
    </submittedName>
</protein>
<accession>A0AAV4U5X5</accession>
<feature type="compositionally biased region" description="Basic and acidic residues" evidence="1">
    <location>
        <begin position="144"/>
        <end position="153"/>
    </location>
</feature>
<comment type="caution">
    <text evidence="2">The sequence shown here is derived from an EMBL/GenBank/DDBJ whole genome shotgun (WGS) entry which is preliminary data.</text>
</comment>
<proteinExistence type="predicted"/>
<organism evidence="2 3">
    <name type="scientific">Caerostris extrusa</name>
    <name type="common">Bark spider</name>
    <name type="synonym">Caerostris bankana</name>
    <dbReference type="NCBI Taxonomy" id="172846"/>
    <lineage>
        <taxon>Eukaryota</taxon>
        <taxon>Metazoa</taxon>
        <taxon>Ecdysozoa</taxon>
        <taxon>Arthropoda</taxon>
        <taxon>Chelicerata</taxon>
        <taxon>Arachnida</taxon>
        <taxon>Araneae</taxon>
        <taxon>Araneomorphae</taxon>
        <taxon>Entelegynae</taxon>
        <taxon>Araneoidea</taxon>
        <taxon>Araneidae</taxon>
        <taxon>Caerostris</taxon>
    </lineage>
</organism>
<dbReference type="AlphaFoldDB" id="A0AAV4U5X5"/>
<sequence length="441" mass="50750">MQGAFGLATSAVHSPRRDITVHFFRRQATSNGHMPKDVWRKASFGAYGSFFGQINKKGRKWQELRWDEPMILSATINIDCRLSSSSANSTPRSMQGAFGLATSAVHSPRRDITVHFFRRQATNNGHIPKDIWRKTSFDMGPKTTSKDLKREETVFSGQTKNSPTLFPRNLQVTSHPPYDQCPDYVQQRKENGESTPGEKNKSRYKSENESLWREIHHYGHLPLLKLFFKKQQQRQKKKGRYCLPRINKNNPTQPQVTPYPPYDQCPDYLQQRKENGKSTPGERKQKQQQIGKLISMAGNPSLHVAGGGKKQVFCGRRGGHGLSFFGFGLDRKEMMPVQKNFFLLYGFAFVPQKLNLRIIQPFNGFELLKQQRRQRQKLQVKKKKEDTVFPGQTKNSPPSSHATTSDLHPPYDQCPDYVQQWKETGKVLLRRENKSRNKSGK</sequence>
<feature type="compositionally biased region" description="Basic and acidic residues" evidence="1">
    <location>
        <begin position="270"/>
        <end position="285"/>
    </location>
</feature>
<feature type="region of interest" description="Disordered" evidence="1">
    <location>
        <begin position="238"/>
        <end position="288"/>
    </location>
</feature>
<evidence type="ECO:0000313" key="3">
    <source>
        <dbReference type="Proteomes" id="UP001054945"/>
    </source>
</evidence>
<gene>
    <name evidence="2" type="ORF">CEXT_29661</name>
</gene>
<feature type="compositionally biased region" description="Basic and acidic residues" evidence="1">
    <location>
        <begin position="186"/>
        <end position="205"/>
    </location>
</feature>
<feature type="region of interest" description="Disordered" evidence="1">
    <location>
        <begin position="376"/>
        <end position="415"/>
    </location>
</feature>
<name>A0AAV4U5X5_CAEEX</name>
<feature type="region of interest" description="Disordered" evidence="1">
    <location>
        <begin position="132"/>
        <end position="205"/>
    </location>
</feature>
<evidence type="ECO:0000256" key="1">
    <source>
        <dbReference type="SAM" id="MobiDB-lite"/>
    </source>
</evidence>
<dbReference type="EMBL" id="BPLR01012326">
    <property type="protein sequence ID" value="GIY53128.1"/>
    <property type="molecule type" value="Genomic_DNA"/>
</dbReference>